<evidence type="ECO:0000313" key="4">
    <source>
        <dbReference type="Proteomes" id="UP000294166"/>
    </source>
</evidence>
<keyword evidence="4" id="KW-1185">Reference proteome</keyword>
<sequence>MHIAQTQKQQEPSQWKTCSLCNKEALCNPSTSVTMAWIKAGFGQQKCTWHCETCKPTAKLMN</sequence>
<protein>
    <submittedName>
        <fullName evidence="1">Uncharacterized protein</fullName>
    </submittedName>
</protein>
<accession>A0A4Q5KW28</accession>
<dbReference type="EMBL" id="SEZK01000006">
    <property type="protein sequence ID" value="RYU52918.1"/>
    <property type="molecule type" value="Genomic_DNA"/>
</dbReference>
<comment type="caution">
    <text evidence="1">The sequence shown here is derived from an EMBL/GenBank/DDBJ whole genome shotgun (WGS) entry which is preliminary data.</text>
</comment>
<proteinExistence type="predicted"/>
<dbReference type="EMBL" id="SEZN01000009">
    <property type="protein sequence ID" value="RYU65316.1"/>
    <property type="molecule type" value="Genomic_DNA"/>
</dbReference>
<organism evidence="1 3">
    <name type="scientific">Aliivibrio finisterrensis</name>
    <dbReference type="NCBI Taxonomy" id="511998"/>
    <lineage>
        <taxon>Bacteria</taxon>
        <taxon>Pseudomonadati</taxon>
        <taxon>Pseudomonadota</taxon>
        <taxon>Gammaproteobacteria</taxon>
        <taxon>Vibrionales</taxon>
        <taxon>Vibrionaceae</taxon>
        <taxon>Aliivibrio</taxon>
    </lineage>
</organism>
<dbReference type="Proteomes" id="UP000294063">
    <property type="component" value="Unassembled WGS sequence"/>
</dbReference>
<evidence type="ECO:0000313" key="3">
    <source>
        <dbReference type="Proteomes" id="UP000294063"/>
    </source>
</evidence>
<dbReference type="Proteomes" id="UP000294166">
    <property type="component" value="Unassembled WGS sequence"/>
</dbReference>
<evidence type="ECO:0000313" key="2">
    <source>
        <dbReference type="EMBL" id="RYU65316.1"/>
    </source>
</evidence>
<name>A0A4Q5KW28_9GAMM</name>
<evidence type="ECO:0000313" key="1">
    <source>
        <dbReference type="EMBL" id="RYU52918.1"/>
    </source>
</evidence>
<dbReference type="RefSeq" id="WP_130047452.1">
    <property type="nucleotide sequence ID" value="NZ_SEZK01000006.1"/>
</dbReference>
<reference evidence="3 4" key="1">
    <citation type="submission" date="2019-02" db="EMBL/GenBank/DDBJ databases">
        <title>Genome sequences of Aliivibrio finisterrensis strains from farmed Atlantic salmon.</title>
        <authorList>
            <person name="Bowman J.P."/>
        </authorList>
    </citation>
    <scope>NUCLEOTIDE SEQUENCE [LARGE SCALE GENOMIC DNA]</scope>
    <source>
        <strain evidence="2 4">A21</strain>
        <strain evidence="1 3">A46</strain>
    </source>
</reference>
<dbReference type="AlphaFoldDB" id="A0A4Q5KW28"/>
<gene>
    <name evidence="2" type="ORF">ERW53_06915</name>
    <name evidence="1" type="ORF">ERW57_05760</name>
</gene>